<proteinExistence type="predicted"/>
<protein>
    <recommendedName>
        <fullName evidence="5">Lipoprotein</fullName>
    </recommendedName>
</protein>
<comment type="caution">
    <text evidence="3">The sequence shown here is derived from an EMBL/GenBank/DDBJ whole genome shotgun (WGS) entry which is preliminary data.</text>
</comment>
<keyword evidence="2" id="KW-0732">Signal</keyword>
<feature type="signal peptide" evidence="2">
    <location>
        <begin position="1"/>
        <end position="25"/>
    </location>
</feature>
<keyword evidence="4" id="KW-1185">Reference proteome</keyword>
<feature type="region of interest" description="Disordered" evidence="1">
    <location>
        <begin position="28"/>
        <end position="76"/>
    </location>
</feature>
<dbReference type="PROSITE" id="PS51257">
    <property type="entry name" value="PROKAR_LIPOPROTEIN"/>
    <property type="match status" value="1"/>
</dbReference>
<feature type="compositionally biased region" description="Low complexity" evidence="1">
    <location>
        <begin position="40"/>
        <end position="70"/>
    </location>
</feature>
<dbReference type="RefSeq" id="WP_019617346.1">
    <property type="nucleotide sequence ID" value="NZ_JBHUNE010000008.1"/>
</dbReference>
<dbReference type="EMBL" id="JBHUNE010000008">
    <property type="protein sequence ID" value="MFD2759072.1"/>
    <property type="molecule type" value="Genomic_DNA"/>
</dbReference>
<evidence type="ECO:0008006" key="5">
    <source>
        <dbReference type="Google" id="ProtNLM"/>
    </source>
</evidence>
<evidence type="ECO:0000313" key="3">
    <source>
        <dbReference type="EMBL" id="MFD2759072.1"/>
    </source>
</evidence>
<gene>
    <name evidence="3" type="ORF">ACFSW7_11865</name>
</gene>
<accession>A0ABW5UZF5</accession>
<evidence type="ECO:0000256" key="1">
    <source>
        <dbReference type="SAM" id="MobiDB-lite"/>
    </source>
</evidence>
<sequence length="171" mass="18136">MTNHHRIRILAIAAAVALVLTGCQAESEDPIVDGTQPAVETEQPEQTPAQTAEPAPDATPTETETGDAGEVTPADVNGRWCAAPDSPVAIGCVTIEWPSSTYDNGDPSVNLELLEPTSEGCVPISQGDAPFGSYCAAGIELDIPDENFPESDYPDEDRIWNSQTGIMLLRE</sequence>
<evidence type="ECO:0000256" key="2">
    <source>
        <dbReference type="SAM" id="SignalP"/>
    </source>
</evidence>
<name>A0ABW5UZF5_9MICO</name>
<dbReference type="Proteomes" id="UP001597492">
    <property type="component" value="Unassembled WGS sequence"/>
</dbReference>
<organism evidence="3 4">
    <name type="scientific">Gulosibacter faecalis</name>
    <dbReference type="NCBI Taxonomy" id="272240"/>
    <lineage>
        <taxon>Bacteria</taxon>
        <taxon>Bacillati</taxon>
        <taxon>Actinomycetota</taxon>
        <taxon>Actinomycetes</taxon>
        <taxon>Micrococcales</taxon>
        <taxon>Microbacteriaceae</taxon>
        <taxon>Gulosibacter</taxon>
    </lineage>
</organism>
<evidence type="ECO:0000313" key="4">
    <source>
        <dbReference type="Proteomes" id="UP001597492"/>
    </source>
</evidence>
<feature type="chain" id="PRO_5047109448" description="Lipoprotein" evidence="2">
    <location>
        <begin position="26"/>
        <end position="171"/>
    </location>
</feature>
<reference evidence="4" key="1">
    <citation type="journal article" date="2019" name="Int. J. Syst. Evol. Microbiol.">
        <title>The Global Catalogue of Microorganisms (GCM) 10K type strain sequencing project: providing services to taxonomists for standard genome sequencing and annotation.</title>
        <authorList>
            <consortium name="The Broad Institute Genomics Platform"/>
            <consortium name="The Broad Institute Genome Sequencing Center for Infectious Disease"/>
            <person name="Wu L."/>
            <person name="Ma J."/>
        </authorList>
    </citation>
    <scope>NUCLEOTIDE SEQUENCE [LARGE SCALE GENOMIC DNA]</scope>
    <source>
        <strain evidence="4">TISTR 1514</strain>
    </source>
</reference>